<keyword evidence="2" id="KW-0723">Serine/threonine-protein kinase</keyword>
<dbReference type="eggNOG" id="COG1520">
    <property type="taxonomic scope" value="Bacteria"/>
</dbReference>
<sequence>MLYALDLKSGNVVWETETSGTALRLANLCLSEDVLYVSTDRGDFYAIETRTGKSIWHVQMPFKSGMISVDGNDIFVHASGRLFAIDARNGKGDWWLKQGDSYLADAPILSPGRVLIRDSNYVYCLNDQNRKLRWRAPASNGIDYSVYRNNVYACNRSKSSLSCYDLARGVEKWSQKTKYKLKTNVVPCLDWIVISSAYDDCRLVGVEARNGEEAWTIQLPVVLAFTTDRMIAGRDRIYLQHVDQLYCVDPTQGVIDWQTPMPSAHLMECLWDDVILCRKQQRGVLCCYSLGNGRNGVWSQDGGGPQRGNYNREAP</sequence>
<dbReference type="GO" id="GO:0004674">
    <property type="term" value="F:protein serine/threonine kinase activity"/>
    <property type="evidence" value="ECO:0007669"/>
    <property type="project" value="UniProtKB-KW"/>
</dbReference>
<dbReference type="SMART" id="SM00564">
    <property type="entry name" value="PQQ"/>
    <property type="match status" value="5"/>
</dbReference>
<organism evidence="2 3">
    <name type="scientific">Blastopirellula marina DSM 3645</name>
    <dbReference type="NCBI Taxonomy" id="314230"/>
    <lineage>
        <taxon>Bacteria</taxon>
        <taxon>Pseudomonadati</taxon>
        <taxon>Planctomycetota</taxon>
        <taxon>Planctomycetia</taxon>
        <taxon>Pirellulales</taxon>
        <taxon>Pirellulaceae</taxon>
        <taxon>Blastopirellula</taxon>
    </lineage>
</organism>
<dbReference type="InterPro" id="IPR018391">
    <property type="entry name" value="PQQ_b-propeller_rpt"/>
</dbReference>
<keyword evidence="2" id="KW-0808">Transferase</keyword>
<proteinExistence type="predicted"/>
<comment type="caution">
    <text evidence="2">The sequence shown here is derived from an EMBL/GenBank/DDBJ whole genome shotgun (WGS) entry which is preliminary data.</text>
</comment>
<evidence type="ECO:0000313" key="3">
    <source>
        <dbReference type="Proteomes" id="UP000004358"/>
    </source>
</evidence>
<dbReference type="Gene3D" id="2.130.10.10">
    <property type="entry name" value="YVTN repeat-like/Quinoprotein amine dehydrogenase"/>
    <property type="match status" value="1"/>
</dbReference>
<dbReference type="Proteomes" id="UP000004358">
    <property type="component" value="Unassembled WGS sequence"/>
</dbReference>
<gene>
    <name evidence="2" type="ORF">DSM3645_13445</name>
</gene>
<dbReference type="PANTHER" id="PTHR34512">
    <property type="entry name" value="CELL SURFACE PROTEIN"/>
    <property type="match status" value="1"/>
</dbReference>
<dbReference type="SUPFAM" id="SSF50998">
    <property type="entry name" value="Quinoprotein alcohol dehydrogenase-like"/>
    <property type="match status" value="1"/>
</dbReference>
<dbReference type="EMBL" id="AANZ01000038">
    <property type="protein sequence ID" value="EAQ77257.1"/>
    <property type="molecule type" value="Genomic_DNA"/>
</dbReference>
<evidence type="ECO:0000313" key="2">
    <source>
        <dbReference type="EMBL" id="EAQ77257.1"/>
    </source>
</evidence>
<name>A4A1W7_9BACT</name>
<dbReference type="InterPro" id="IPR011047">
    <property type="entry name" value="Quinoprotein_ADH-like_sf"/>
</dbReference>
<evidence type="ECO:0000259" key="1">
    <source>
        <dbReference type="Pfam" id="PF13360"/>
    </source>
</evidence>
<dbReference type="STRING" id="314230.DSM3645_13445"/>
<dbReference type="PANTHER" id="PTHR34512:SF30">
    <property type="entry name" value="OUTER MEMBRANE PROTEIN ASSEMBLY FACTOR BAMB"/>
    <property type="match status" value="1"/>
</dbReference>
<dbReference type="InterPro" id="IPR015943">
    <property type="entry name" value="WD40/YVTN_repeat-like_dom_sf"/>
</dbReference>
<dbReference type="InterPro" id="IPR002372">
    <property type="entry name" value="PQQ_rpt_dom"/>
</dbReference>
<reference evidence="2 3" key="1">
    <citation type="submission" date="2006-02" db="EMBL/GenBank/DDBJ databases">
        <authorList>
            <person name="Amann R."/>
            <person name="Ferriera S."/>
            <person name="Johnson J."/>
            <person name="Kravitz S."/>
            <person name="Halpern A."/>
            <person name="Remington K."/>
            <person name="Beeson K."/>
            <person name="Tran B."/>
            <person name="Rogers Y.-H."/>
            <person name="Friedman R."/>
            <person name="Venter J.C."/>
        </authorList>
    </citation>
    <scope>NUCLEOTIDE SEQUENCE [LARGE SCALE GENOMIC DNA]</scope>
    <source>
        <strain evidence="2 3">DSM 3645</strain>
    </source>
</reference>
<keyword evidence="2" id="KW-0418">Kinase</keyword>
<dbReference type="Pfam" id="PF13360">
    <property type="entry name" value="PQQ_2"/>
    <property type="match status" value="1"/>
</dbReference>
<accession>A4A1W7</accession>
<dbReference type="Gene3D" id="2.40.10.480">
    <property type="match status" value="2"/>
</dbReference>
<dbReference type="HOGENOM" id="CLU_881843_0_0_0"/>
<feature type="domain" description="Pyrrolo-quinoline quinone repeat" evidence="1">
    <location>
        <begin position="2"/>
        <end position="216"/>
    </location>
</feature>
<protein>
    <submittedName>
        <fullName evidence="2">Serine/threonine protein kinase related protein</fullName>
    </submittedName>
</protein>
<dbReference type="AlphaFoldDB" id="A4A1W7"/>